<evidence type="ECO:0000313" key="3">
    <source>
        <dbReference type="Proteomes" id="UP000433532"/>
    </source>
</evidence>
<dbReference type="Proteomes" id="UP001297540">
    <property type="component" value="Chromosome"/>
</dbReference>
<reference evidence="2" key="3">
    <citation type="submission" date="2023-10" db="EMBL/GenBank/DDBJ databases">
        <title>Pathogen: clinical or host-associated sample.</title>
        <authorList>
            <person name="Hergert J."/>
            <person name="Casey R."/>
            <person name="Wagner J."/>
            <person name="Young E.L."/>
            <person name="Oakeson K.F."/>
        </authorList>
    </citation>
    <scope>NUCLEOTIDE SEQUENCE</scope>
    <source>
        <strain evidence="2">2021CK-01020</strain>
    </source>
</reference>
<dbReference type="RefSeq" id="WP_003090604.1">
    <property type="nucleotide sequence ID" value="NZ_AP014622.1"/>
</dbReference>
<dbReference type="EMBL" id="CP136986">
    <property type="protein sequence ID" value="WOS80586.1"/>
    <property type="molecule type" value="Genomic_DNA"/>
</dbReference>
<dbReference type="EMBL" id="WOAD01000013">
    <property type="protein sequence ID" value="MUI36608.1"/>
    <property type="molecule type" value="Genomic_DNA"/>
</dbReference>
<accession>A0A071KVG2</accession>
<organism evidence="1 3">
    <name type="scientific">Pseudomonas aeruginosa</name>
    <dbReference type="NCBI Taxonomy" id="287"/>
    <lineage>
        <taxon>Bacteria</taxon>
        <taxon>Pseudomonadati</taxon>
        <taxon>Pseudomonadota</taxon>
        <taxon>Gammaproteobacteria</taxon>
        <taxon>Pseudomonadales</taxon>
        <taxon>Pseudomonadaceae</taxon>
        <taxon>Pseudomonas</taxon>
    </lineage>
</organism>
<dbReference type="KEGG" id="paeb:NCGM1900_3770"/>
<dbReference type="Proteomes" id="UP000433532">
    <property type="component" value="Unassembled WGS sequence"/>
</dbReference>
<sequence>MDELFEEHLEIAKALFAQRLPYWCDVFLRPADRAFNAYLNARGQASTYLVLEGFDPVYIPRGCDLDAVRATARARARLREAGLGEDALPVLL</sequence>
<proteinExistence type="predicted"/>
<evidence type="ECO:0000313" key="2">
    <source>
        <dbReference type="EMBL" id="WOS80586.1"/>
    </source>
</evidence>
<protein>
    <submittedName>
        <fullName evidence="1">Uncharacterized protein</fullName>
    </submittedName>
</protein>
<reference evidence="1 3" key="1">
    <citation type="submission" date="2019-11" db="EMBL/GenBank/DDBJ databases">
        <title>Genomes of ocular Pseudomonas aeruginosa isolates.</title>
        <authorList>
            <person name="Khan M."/>
            <person name="Rice S.A."/>
            <person name="Willcox M.D.P."/>
            <person name="Stapleton F."/>
        </authorList>
    </citation>
    <scope>NUCLEOTIDE SEQUENCE [LARGE SCALE GENOMIC DNA]</scope>
    <source>
        <strain evidence="1 3">PA221</strain>
    </source>
</reference>
<name>A0A071KVG2_PSEAI</name>
<reference evidence="2" key="2">
    <citation type="submission" date="2023-06" db="EMBL/GenBank/DDBJ databases">
        <authorList>
            <consortium name="Clinical and Environmental Microbiology Branch: Whole genome sequencing antimicrobial resistance pathogens in the healthcare setting"/>
        </authorList>
    </citation>
    <scope>NUCLEOTIDE SEQUENCE</scope>
    <source>
        <strain evidence="2">2021CK-01020</strain>
    </source>
</reference>
<gene>
    <name evidence="1" type="ORF">GNQ48_16500</name>
    <name evidence="2" type="ORF">L4V69_15980</name>
</gene>
<dbReference type="AlphaFoldDB" id="A0A071KVG2"/>
<evidence type="ECO:0000313" key="1">
    <source>
        <dbReference type="EMBL" id="MUI36608.1"/>
    </source>
</evidence>